<keyword evidence="1" id="KW-0863">Zinc-finger</keyword>
<dbReference type="EMBL" id="JAMKFB020000233">
    <property type="protein sequence ID" value="KAL0151652.1"/>
    <property type="molecule type" value="Genomic_DNA"/>
</dbReference>
<keyword evidence="1" id="KW-0862">Zinc</keyword>
<dbReference type="GO" id="GO:0008270">
    <property type="term" value="F:zinc ion binding"/>
    <property type="evidence" value="ECO:0007669"/>
    <property type="project" value="UniProtKB-KW"/>
</dbReference>
<feature type="region of interest" description="Disordered" evidence="2">
    <location>
        <begin position="269"/>
        <end position="327"/>
    </location>
</feature>
<proteinExistence type="predicted"/>
<reference evidence="4 6" key="1">
    <citation type="submission" date="2024-05" db="EMBL/GenBank/DDBJ databases">
        <title>Genome sequencing and assembly of Indian major carp, Cirrhinus mrigala (Hamilton, 1822).</title>
        <authorList>
            <person name="Mohindra V."/>
            <person name="Chowdhury L.M."/>
            <person name="Lal K."/>
            <person name="Jena J.K."/>
        </authorList>
    </citation>
    <scope>NUCLEOTIDE SEQUENCE [LARGE SCALE GENOMIC DNA]</scope>
    <source>
        <strain evidence="4">CM1030</strain>
        <tissue evidence="4">Blood</tissue>
    </source>
</reference>
<dbReference type="AlphaFoldDB" id="A0ABD0MBF5"/>
<name>A0ABD0MBF5_CIRMR</name>
<dbReference type="SUPFAM" id="SSF57756">
    <property type="entry name" value="Retrovirus zinc finger-like domains"/>
    <property type="match status" value="1"/>
</dbReference>
<dbReference type="InterPro" id="IPR036875">
    <property type="entry name" value="Znf_CCHC_sf"/>
</dbReference>
<feature type="region of interest" description="Disordered" evidence="2">
    <location>
        <begin position="1"/>
        <end position="40"/>
    </location>
</feature>
<feature type="compositionally biased region" description="Basic and acidic residues" evidence="2">
    <location>
        <begin position="389"/>
        <end position="401"/>
    </location>
</feature>
<gene>
    <name evidence="5" type="ORF">M9458_053053</name>
    <name evidence="4" type="ORF">M9458_057661</name>
</gene>
<evidence type="ECO:0000313" key="5">
    <source>
        <dbReference type="EMBL" id="KAL0151652.1"/>
    </source>
</evidence>
<dbReference type="Proteomes" id="UP001529510">
    <property type="component" value="Unassembled WGS sequence"/>
</dbReference>
<dbReference type="InterPro" id="IPR001878">
    <property type="entry name" value="Znf_CCHC"/>
</dbReference>
<protein>
    <recommendedName>
        <fullName evidence="3">CCHC-type domain-containing protein</fullName>
    </recommendedName>
</protein>
<evidence type="ECO:0000259" key="3">
    <source>
        <dbReference type="PROSITE" id="PS50158"/>
    </source>
</evidence>
<evidence type="ECO:0000313" key="4">
    <source>
        <dbReference type="EMBL" id="KAL0147137.1"/>
    </source>
</evidence>
<dbReference type="SMART" id="SM00343">
    <property type="entry name" value="ZnF_C2HC"/>
    <property type="match status" value="2"/>
</dbReference>
<feature type="compositionally biased region" description="Polar residues" evidence="2">
    <location>
        <begin position="315"/>
        <end position="327"/>
    </location>
</feature>
<evidence type="ECO:0000256" key="1">
    <source>
        <dbReference type="PROSITE-ProRule" id="PRU00047"/>
    </source>
</evidence>
<dbReference type="Gene3D" id="4.10.60.10">
    <property type="entry name" value="Zinc finger, CCHC-type"/>
    <property type="match status" value="1"/>
</dbReference>
<dbReference type="Pfam" id="PF00098">
    <property type="entry name" value="zf-CCHC"/>
    <property type="match status" value="1"/>
</dbReference>
<feature type="compositionally biased region" description="Basic and acidic residues" evidence="2">
    <location>
        <begin position="26"/>
        <end position="40"/>
    </location>
</feature>
<evidence type="ECO:0000313" key="6">
    <source>
        <dbReference type="Proteomes" id="UP001529510"/>
    </source>
</evidence>
<accession>A0ABD0MBF5</accession>
<organism evidence="4 6">
    <name type="scientific">Cirrhinus mrigala</name>
    <name type="common">Mrigala</name>
    <dbReference type="NCBI Taxonomy" id="683832"/>
    <lineage>
        <taxon>Eukaryota</taxon>
        <taxon>Metazoa</taxon>
        <taxon>Chordata</taxon>
        <taxon>Craniata</taxon>
        <taxon>Vertebrata</taxon>
        <taxon>Euteleostomi</taxon>
        <taxon>Actinopterygii</taxon>
        <taxon>Neopterygii</taxon>
        <taxon>Teleostei</taxon>
        <taxon>Ostariophysi</taxon>
        <taxon>Cypriniformes</taxon>
        <taxon>Cyprinidae</taxon>
        <taxon>Labeoninae</taxon>
        <taxon>Labeonini</taxon>
        <taxon>Cirrhinus</taxon>
    </lineage>
</organism>
<keyword evidence="6" id="KW-1185">Reference proteome</keyword>
<dbReference type="PROSITE" id="PS50158">
    <property type="entry name" value="ZF_CCHC"/>
    <property type="match status" value="1"/>
</dbReference>
<feature type="compositionally biased region" description="Basic and acidic residues" evidence="2">
    <location>
        <begin position="299"/>
        <end position="314"/>
    </location>
</feature>
<sequence>MDGSTVTDLAMADGRQRASDVGLSKRQRDGNESEKDARKDNGKRIYLKEATVTVEIGQAKEVRAIDVIKAVAERIGDGRILAVRPKQTKEYEVTLEREEDAELLTDGLTIKGFNCDVKRLQNRDYVVSFMHLPVYVADKGILDKLEGWGVCPLSTIKRRVYPGTDIEDGTRFVKTRFPKEVASLPYSTRIETAEGPQYFRVMHSHQIKTCRLCMSPEHVVKDCPDFKCFKCEERGHFARDCNAIRCPDCRQFLNKCECWIGSEEEEEEEESQQISVQMHRRDNKQREEGTTDTQANEITMRKDAEQQQNIKDKQTVQPQQNEGAWTQMEITDSVQRLMDGMEQEQGNEDSTEEKRDSDLWTQSELTESLHNVLDTGEIGAQRNKELMEAKVNDEEWEKEKQGTSTKRRRAIKVKPNIDTARKKVLKENVIESANKFEMLRDLEETG</sequence>
<dbReference type="EMBL" id="JAMKFB020000831">
    <property type="protein sequence ID" value="KAL0147137.1"/>
    <property type="molecule type" value="Genomic_DNA"/>
</dbReference>
<keyword evidence="1" id="KW-0479">Metal-binding</keyword>
<feature type="region of interest" description="Disordered" evidence="2">
    <location>
        <begin position="389"/>
        <end position="409"/>
    </location>
</feature>
<feature type="domain" description="CCHC-type" evidence="3">
    <location>
        <begin position="227"/>
        <end position="241"/>
    </location>
</feature>
<evidence type="ECO:0000256" key="2">
    <source>
        <dbReference type="SAM" id="MobiDB-lite"/>
    </source>
</evidence>
<comment type="caution">
    <text evidence="4">The sequence shown here is derived from an EMBL/GenBank/DDBJ whole genome shotgun (WGS) entry which is preliminary data.</text>
</comment>